<feature type="compositionally biased region" description="Gly residues" evidence="1">
    <location>
        <begin position="765"/>
        <end position="777"/>
    </location>
</feature>
<feature type="domain" description="FAD-dependent urate hydroxylase HpyO/Asp monooxygenase CreE-like FAD/NAD(P)-binding" evidence="2">
    <location>
        <begin position="4"/>
        <end position="230"/>
    </location>
</feature>
<gene>
    <name evidence="3" type="ORF">CXF48_06965</name>
</gene>
<evidence type="ECO:0000259" key="2">
    <source>
        <dbReference type="Pfam" id="PF13454"/>
    </source>
</evidence>
<evidence type="ECO:0000313" key="3">
    <source>
        <dbReference type="EMBL" id="RRO86400.1"/>
    </source>
</evidence>
<dbReference type="Pfam" id="PF13454">
    <property type="entry name" value="NAD_binding_9"/>
    <property type="match status" value="1"/>
</dbReference>
<dbReference type="AlphaFoldDB" id="A0A426PYY6"/>
<name>A0A426PYY6_9CORY</name>
<accession>A0A426PYY6</accession>
<feature type="compositionally biased region" description="Low complexity" evidence="1">
    <location>
        <begin position="755"/>
        <end position="764"/>
    </location>
</feature>
<feature type="region of interest" description="Disordered" evidence="1">
    <location>
        <begin position="660"/>
        <end position="689"/>
    </location>
</feature>
<dbReference type="Proteomes" id="UP000276526">
    <property type="component" value="Unassembled WGS sequence"/>
</dbReference>
<evidence type="ECO:0000256" key="1">
    <source>
        <dbReference type="SAM" id="MobiDB-lite"/>
    </source>
</evidence>
<feature type="region of interest" description="Disordered" evidence="1">
    <location>
        <begin position="755"/>
        <end position="777"/>
    </location>
</feature>
<reference evidence="3 4" key="1">
    <citation type="submission" date="2018-01" db="EMBL/GenBank/DDBJ databases">
        <title>Twenty Corynebacterium bovis Genomes.</title>
        <authorList>
            <person name="Gulvik C.A."/>
        </authorList>
    </citation>
    <scope>NUCLEOTIDE SEQUENCE [LARGE SCALE GENOMIC DNA]</scope>
    <source>
        <strain evidence="3 4">F6900</strain>
    </source>
</reference>
<evidence type="ECO:0000313" key="4">
    <source>
        <dbReference type="Proteomes" id="UP000276526"/>
    </source>
</evidence>
<dbReference type="InterPro" id="IPR038732">
    <property type="entry name" value="HpyO/CreE_NAD-binding"/>
</dbReference>
<proteinExistence type="predicted"/>
<organism evidence="3 4">
    <name type="scientific">Corynebacterium bovis</name>
    <dbReference type="NCBI Taxonomy" id="36808"/>
    <lineage>
        <taxon>Bacteria</taxon>
        <taxon>Bacillati</taxon>
        <taxon>Actinomycetota</taxon>
        <taxon>Actinomycetes</taxon>
        <taxon>Mycobacteriales</taxon>
        <taxon>Corynebacteriaceae</taxon>
        <taxon>Corynebacterium</taxon>
    </lineage>
</organism>
<dbReference type="InterPro" id="IPR052189">
    <property type="entry name" value="L-asp_N-monooxygenase_NS-form"/>
</dbReference>
<comment type="caution">
    <text evidence="3">The sequence shown here is derived from an EMBL/GenBank/DDBJ whole genome shotgun (WGS) entry which is preliminary data.</text>
</comment>
<dbReference type="PANTHER" id="PTHR40254">
    <property type="entry name" value="BLR0577 PROTEIN"/>
    <property type="match status" value="1"/>
</dbReference>
<sequence length="777" mass="78168">MSVAVVGAGPRGVSVLERLAAHLESAGSAGPSGPSGSAGSGTRLVVHLIDPAEPGAGEVWRTDQPDILCMNTLADAVTLFTEPGASVTAPVHEGPTLHAWARGRGLTGTGSNAAPAAEPEVAASAADREVAPGSAAPDAAPDAAAPSARLDGPSALHPWSHPPRALYGRYLRWCLDRAVDRLAALGVDVRVHRSRAVDLHADAPATGTDAPATDTGTTPATTDTLHLADGTSVTAHATVLAQGWTPVEPDAMERFLAVTVDSAAQMSAAIGRPSPLTWVRPGNPVDQDLSSLAAGAEVIVRGLGMGFTDAVTLLTVGRGGRFVRDAAARSGLRYVPSGREPRIVASSHRGYPFLPKPEFGAMPPTPSMPRLTALLDRFGPGGPDTEPGSLDATDPETGVWPAVVRDAHEEFLRTLLTSTVGTPGPLLDRARAVIDAARDPESLHRDPGIRGIIAEAVGGPAAGGSGSGDDAALPCLDIPALMDPVGAYRPGDGAAGGAGADPGADPVADFTAWVGDRLVDDLREAAAGRDSALRAGLRVIGAARTPVHLIGQAGRYTAASRPAVARLTAFGQMVGSGPPAFRTRELLALVDAGVVRFAGAHPTVVVDPEAPAFVLTSPTTGDHPVAAPALLDAWMHAPDVRSSADPLTAALVAAGRVRPFTPGADGRPTRSPDVDLPSTRVIGADGTPDPRVHLVGIPLQELRAGTTVSPVPGTDPLMLRETDAAAGSALRAALGADLGAEPGAALGAALGAEPGAALGAEPGAAGDGGRADGGAGA</sequence>
<feature type="compositionally biased region" description="Low complexity" evidence="1">
    <location>
        <begin position="113"/>
        <end position="148"/>
    </location>
</feature>
<protein>
    <recommendedName>
        <fullName evidence="2">FAD-dependent urate hydroxylase HpyO/Asp monooxygenase CreE-like FAD/NAD(P)-binding domain-containing protein</fullName>
    </recommendedName>
</protein>
<dbReference type="PANTHER" id="PTHR40254:SF1">
    <property type="entry name" value="BLR0577 PROTEIN"/>
    <property type="match status" value="1"/>
</dbReference>
<feature type="region of interest" description="Disordered" evidence="1">
    <location>
        <begin position="202"/>
        <end position="222"/>
    </location>
</feature>
<feature type="region of interest" description="Disordered" evidence="1">
    <location>
        <begin position="104"/>
        <end position="149"/>
    </location>
</feature>
<dbReference type="EMBL" id="PQNK01000010">
    <property type="protein sequence ID" value="RRO86400.1"/>
    <property type="molecule type" value="Genomic_DNA"/>
</dbReference>